<protein>
    <submittedName>
        <fullName evidence="9">RNA polymerase sigma factor</fullName>
    </submittedName>
</protein>
<evidence type="ECO:0000256" key="2">
    <source>
        <dbReference type="ARBA" id="ARBA00023015"/>
    </source>
</evidence>
<organism evidence="9 10">
    <name type="scientific">Streptomyces ovatisporus</name>
    <dbReference type="NCBI Taxonomy" id="1128682"/>
    <lineage>
        <taxon>Bacteria</taxon>
        <taxon>Bacillati</taxon>
        <taxon>Actinomycetota</taxon>
        <taxon>Actinomycetes</taxon>
        <taxon>Kitasatosporales</taxon>
        <taxon>Streptomycetaceae</taxon>
        <taxon>Streptomyces</taxon>
    </lineage>
</organism>
<feature type="domain" description="RNA polymerase sigma-70 region 2" evidence="7">
    <location>
        <begin position="33"/>
        <end position="98"/>
    </location>
</feature>
<evidence type="ECO:0000259" key="8">
    <source>
        <dbReference type="Pfam" id="PF08281"/>
    </source>
</evidence>
<comment type="caution">
    <text evidence="9">The sequence shown here is derived from an EMBL/GenBank/DDBJ whole genome shotgun (WGS) entry which is preliminary data.</text>
</comment>
<proteinExistence type="inferred from homology"/>
<dbReference type="InterPro" id="IPR013324">
    <property type="entry name" value="RNA_pol_sigma_r3/r4-like"/>
</dbReference>
<dbReference type="SUPFAM" id="SSF88659">
    <property type="entry name" value="Sigma3 and sigma4 domains of RNA polymerase sigma factors"/>
    <property type="match status" value="1"/>
</dbReference>
<evidence type="ECO:0000313" key="9">
    <source>
        <dbReference type="EMBL" id="MFC4495095.1"/>
    </source>
</evidence>
<dbReference type="PANTHER" id="PTHR43133:SF8">
    <property type="entry name" value="RNA POLYMERASE SIGMA FACTOR HI_1459-RELATED"/>
    <property type="match status" value="1"/>
</dbReference>
<dbReference type="Gene3D" id="1.10.1740.10">
    <property type="match status" value="1"/>
</dbReference>
<dbReference type="Gene3D" id="1.10.10.10">
    <property type="entry name" value="Winged helix-like DNA-binding domain superfamily/Winged helix DNA-binding domain"/>
    <property type="match status" value="1"/>
</dbReference>
<dbReference type="InterPro" id="IPR014284">
    <property type="entry name" value="RNA_pol_sigma-70_dom"/>
</dbReference>
<evidence type="ECO:0000256" key="4">
    <source>
        <dbReference type="ARBA" id="ARBA00023125"/>
    </source>
</evidence>
<dbReference type="NCBIfam" id="TIGR02937">
    <property type="entry name" value="sigma70-ECF"/>
    <property type="match status" value="1"/>
</dbReference>
<dbReference type="EMBL" id="JBHSFH010000006">
    <property type="protein sequence ID" value="MFC4495095.1"/>
    <property type="molecule type" value="Genomic_DNA"/>
</dbReference>
<feature type="compositionally biased region" description="Basic and acidic residues" evidence="6">
    <location>
        <begin position="1"/>
        <end position="13"/>
    </location>
</feature>
<dbReference type="InterPro" id="IPR007627">
    <property type="entry name" value="RNA_pol_sigma70_r2"/>
</dbReference>
<dbReference type="SUPFAM" id="SSF88946">
    <property type="entry name" value="Sigma2 domain of RNA polymerase sigma factors"/>
    <property type="match status" value="1"/>
</dbReference>
<comment type="similarity">
    <text evidence="1">Belongs to the sigma-70 factor family. ECF subfamily.</text>
</comment>
<dbReference type="InterPro" id="IPR039425">
    <property type="entry name" value="RNA_pol_sigma-70-like"/>
</dbReference>
<keyword evidence="5" id="KW-0804">Transcription</keyword>
<dbReference type="InterPro" id="IPR036388">
    <property type="entry name" value="WH-like_DNA-bd_sf"/>
</dbReference>
<feature type="region of interest" description="Disordered" evidence="6">
    <location>
        <begin position="1"/>
        <end position="22"/>
    </location>
</feature>
<name>A0ABV9A8Q6_9ACTN</name>
<keyword evidence="2" id="KW-0805">Transcription regulation</keyword>
<evidence type="ECO:0000256" key="1">
    <source>
        <dbReference type="ARBA" id="ARBA00010641"/>
    </source>
</evidence>
<evidence type="ECO:0000256" key="6">
    <source>
        <dbReference type="SAM" id="MobiDB-lite"/>
    </source>
</evidence>
<reference evidence="10" key="1">
    <citation type="journal article" date="2019" name="Int. J. Syst. Evol. Microbiol.">
        <title>The Global Catalogue of Microorganisms (GCM) 10K type strain sequencing project: providing services to taxonomists for standard genome sequencing and annotation.</title>
        <authorList>
            <consortium name="The Broad Institute Genomics Platform"/>
            <consortium name="The Broad Institute Genome Sequencing Center for Infectious Disease"/>
            <person name="Wu L."/>
            <person name="Ma J."/>
        </authorList>
    </citation>
    <scope>NUCLEOTIDE SEQUENCE [LARGE SCALE GENOMIC DNA]</scope>
    <source>
        <strain evidence="10">CGMCC 4.7357</strain>
    </source>
</reference>
<dbReference type="CDD" id="cd06171">
    <property type="entry name" value="Sigma70_r4"/>
    <property type="match status" value="1"/>
</dbReference>
<dbReference type="InterPro" id="IPR013249">
    <property type="entry name" value="RNA_pol_sigma70_r4_t2"/>
</dbReference>
<evidence type="ECO:0000259" key="7">
    <source>
        <dbReference type="Pfam" id="PF04542"/>
    </source>
</evidence>
<keyword evidence="3" id="KW-0731">Sigma factor</keyword>
<dbReference type="Proteomes" id="UP001595997">
    <property type="component" value="Unassembled WGS sequence"/>
</dbReference>
<keyword evidence="4" id="KW-0238">DNA-binding</keyword>
<evidence type="ECO:0000313" key="10">
    <source>
        <dbReference type="Proteomes" id="UP001595997"/>
    </source>
</evidence>
<dbReference type="RefSeq" id="WP_386447283.1">
    <property type="nucleotide sequence ID" value="NZ_JBHSFH010000006.1"/>
</dbReference>
<dbReference type="Pfam" id="PF04542">
    <property type="entry name" value="Sigma70_r2"/>
    <property type="match status" value="1"/>
</dbReference>
<gene>
    <name evidence="9" type="ORF">ACFPA8_13240</name>
</gene>
<keyword evidence="10" id="KW-1185">Reference proteome</keyword>
<sequence length="203" mass="22491">MTAPSRVERRQEPLGDSALVQASQTDPQRFAELYDRHAPDIHRYAARRLGDSAADDVVAETFLVAFRRRDRFDPSRGAARPWLYGIAGNLIAGHRRSEVEHYRLLAKTAIDPLVEGDHDRADSRVAAAAVTRRLGAALARLSKGDRDVLLLVAWESLTYDEVAQALEIPIGTVRSRLNRARKKVRKALGGVDPTAASEEFTRG</sequence>
<dbReference type="PANTHER" id="PTHR43133">
    <property type="entry name" value="RNA POLYMERASE ECF-TYPE SIGMA FACTO"/>
    <property type="match status" value="1"/>
</dbReference>
<dbReference type="Pfam" id="PF08281">
    <property type="entry name" value="Sigma70_r4_2"/>
    <property type="match status" value="1"/>
</dbReference>
<evidence type="ECO:0000256" key="3">
    <source>
        <dbReference type="ARBA" id="ARBA00023082"/>
    </source>
</evidence>
<feature type="domain" description="RNA polymerase sigma factor 70 region 4 type 2" evidence="8">
    <location>
        <begin position="132"/>
        <end position="183"/>
    </location>
</feature>
<evidence type="ECO:0000256" key="5">
    <source>
        <dbReference type="ARBA" id="ARBA00023163"/>
    </source>
</evidence>
<accession>A0ABV9A8Q6</accession>
<dbReference type="InterPro" id="IPR013325">
    <property type="entry name" value="RNA_pol_sigma_r2"/>
</dbReference>